<sequence>MSKELDAAISLALQSTTPHSTSINNALSSLPPVPPSANTPEFSCLTPSKPFPKTALSPSGTAERLKYLNTNTLGVFTPPSPSTFQNAIEAFTCEGSSQIDTTFFRNNGTCTVPLYPFTPSSTPSSTTPPKPLDPSGRALDPSPTTITCTLNTWLDTYRTSPKQYYLKDFHLTSSIPSSSNFYTPPSFAIHDILNPFLKLYNNSDYKFLYWGPKLSNTEIHSDVCSTFSWSFNVIGRKLWKFYDDRGDKLEFIQEKGEVVFVPCDLKHEVENLEETISINHNWITGASTSSVWSTIKDELLEVTSEINRWNLELDIEEEEEMLRSACGLNVGMFFLMCVLGCGYEVLFLRNIIRTLLTEDIELIKERCPQKYIKIAQTIIASPPTNPRSDSDWARYLQNSLLERSDVPDDFGLRAVASHLGKSNALDVLDSATELECDGKFKDAMREYNAAYRLWPALDSVLAGGLPRGVREEAIKSSYDGPLLTDVDVAAARSSQVVVRRGLLSGEDIELLLRLAGEITESDGGKDFNNPENKTHVNKYAIMVNDPPSYRLRTELPMVLGKVVRFAEQSITRDSKWCEEDGPLKDFEGGCSSLTVRVAEVWTYAEGGGLVDNWHYDTDSIVTIVCLLSDRGDFSGGSFQTYENGDRNIEHGMEKGDGVCFVSHKYHNIAKVEGGQRRSLVVELWEGEGGKKGR</sequence>
<evidence type="ECO:0000313" key="4">
    <source>
        <dbReference type="Proteomes" id="UP001162640"/>
    </source>
</evidence>
<dbReference type="PANTHER" id="PTHR12480:SF6">
    <property type="entry name" value="2-OXOGLUTARATE AND IRON-DEPENDENT OXYGENASE JMJD4"/>
    <property type="match status" value="1"/>
</dbReference>
<proteinExistence type="predicted"/>
<dbReference type="AlphaFoldDB" id="A0A9W7DYE3"/>
<evidence type="ECO:0000259" key="2">
    <source>
        <dbReference type="PROSITE" id="PS51184"/>
    </source>
</evidence>
<accession>A0A9W7DYE3</accession>
<feature type="domain" description="JmjC" evidence="2">
    <location>
        <begin position="149"/>
        <end position="299"/>
    </location>
</feature>
<protein>
    <recommendedName>
        <fullName evidence="2">JmjC domain-containing protein</fullName>
    </recommendedName>
</protein>
<dbReference type="PANTHER" id="PTHR12480">
    <property type="entry name" value="ARGININE DEMETHYLASE AND LYSYL-HYDROXYLASE JMJD"/>
    <property type="match status" value="1"/>
</dbReference>
<dbReference type="PROSITE" id="PS51184">
    <property type="entry name" value="JMJC"/>
    <property type="match status" value="1"/>
</dbReference>
<dbReference type="EMBL" id="BLQM01000071">
    <property type="protein sequence ID" value="GMH59373.1"/>
    <property type="molecule type" value="Genomic_DNA"/>
</dbReference>
<dbReference type="GO" id="GO:0005634">
    <property type="term" value="C:nucleus"/>
    <property type="evidence" value="ECO:0007669"/>
    <property type="project" value="TreeGrafter"/>
</dbReference>
<reference evidence="4" key="1">
    <citation type="journal article" date="2023" name="Commun. Biol.">
        <title>Genome analysis of Parmales, the sister group of diatoms, reveals the evolutionary specialization of diatoms from phago-mixotrophs to photoautotrophs.</title>
        <authorList>
            <person name="Ban H."/>
            <person name="Sato S."/>
            <person name="Yoshikawa S."/>
            <person name="Yamada K."/>
            <person name="Nakamura Y."/>
            <person name="Ichinomiya M."/>
            <person name="Sato N."/>
            <person name="Blanc-Mathieu R."/>
            <person name="Endo H."/>
            <person name="Kuwata A."/>
            <person name="Ogata H."/>
        </authorList>
    </citation>
    <scope>NUCLEOTIDE SEQUENCE [LARGE SCALE GENOMIC DNA]</scope>
</reference>
<feature type="region of interest" description="Disordered" evidence="1">
    <location>
        <begin position="120"/>
        <end position="140"/>
    </location>
</feature>
<dbReference type="GO" id="GO:0043565">
    <property type="term" value="F:sequence-specific DNA binding"/>
    <property type="evidence" value="ECO:0007669"/>
    <property type="project" value="TreeGrafter"/>
</dbReference>
<organism evidence="3 4">
    <name type="scientific">Triparma laevis f. inornata</name>
    <dbReference type="NCBI Taxonomy" id="1714386"/>
    <lineage>
        <taxon>Eukaryota</taxon>
        <taxon>Sar</taxon>
        <taxon>Stramenopiles</taxon>
        <taxon>Ochrophyta</taxon>
        <taxon>Bolidophyceae</taxon>
        <taxon>Parmales</taxon>
        <taxon>Triparmaceae</taxon>
        <taxon>Triparma</taxon>
    </lineage>
</organism>
<feature type="region of interest" description="Disordered" evidence="1">
    <location>
        <begin position="19"/>
        <end position="41"/>
    </location>
</feature>
<dbReference type="SUPFAM" id="SSF51197">
    <property type="entry name" value="Clavaminate synthase-like"/>
    <property type="match status" value="1"/>
</dbReference>
<gene>
    <name evidence="3" type="ORF">TL16_g02816</name>
</gene>
<evidence type="ECO:0000256" key="1">
    <source>
        <dbReference type="SAM" id="MobiDB-lite"/>
    </source>
</evidence>
<dbReference type="Gene3D" id="2.60.120.650">
    <property type="entry name" value="Cupin"/>
    <property type="match status" value="1"/>
</dbReference>
<dbReference type="GO" id="GO:0005737">
    <property type="term" value="C:cytoplasm"/>
    <property type="evidence" value="ECO:0007669"/>
    <property type="project" value="TreeGrafter"/>
</dbReference>
<evidence type="ECO:0000313" key="3">
    <source>
        <dbReference type="EMBL" id="GMH59373.1"/>
    </source>
</evidence>
<name>A0A9W7DYE3_9STRA</name>
<dbReference type="GO" id="GO:0045905">
    <property type="term" value="P:positive regulation of translational termination"/>
    <property type="evidence" value="ECO:0007669"/>
    <property type="project" value="TreeGrafter"/>
</dbReference>
<dbReference type="GO" id="GO:0016706">
    <property type="term" value="F:2-oxoglutarate-dependent dioxygenase activity"/>
    <property type="evidence" value="ECO:0007669"/>
    <property type="project" value="TreeGrafter"/>
</dbReference>
<dbReference type="InterPro" id="IPR003347">
    <property type="entry name" value="JmjC_dom"/>
</dbReference>
<dbReference type="Proteomes" id="UP001162640">
    <property type="component" value="Unassembled WGS sequence"/>
</dbReference>
<comment type="caution">
    <text evidence="3">The sequence shown here is derived from an EMBL/GenBank/DDBJ whole genome shotgun (WGS) entry which is preliminary data.</text>
</comment>
<dbReference type="InterPro" id="IPR050910">
    <property type="entry name" value="JMJD6_ArgDemeth/LysHydrox"/>
</dbReference>
<dbReference type="Gene3D" id="2.60.120.620">
    <property type="entry name" value="q2cbj1_9rhob like domain"/>
    <property type="match status" value="1"/>
</dbReference>